<name>A0A9D7TAJ0_9MICO</name>
<gene>
    <name evidence="2" type="ORF">IPP00_02620</name>
</gene>
<evidence type="ECO:0000256" key="1">
    <source>
        <dbReference type="SAM" id="MobiDB-lite"/>
    </source>
</evidence>
<sequence>MSADTMVLMSRKPAADRHATTEPPESGSSLIDRVIAFHHPVRRRLFDALIGDGPSPVGVLARRCHVAVGSASYHLGVLHRNGWVQPAPELSGDTRESWWRARHAELAWSTPDLTVSAAGRHVLSLAEREDVTYEFRSVMAWLAHREDLPSKWQHSMSSGALITATDTQLIDLKLRMEALVADWSEACIRDQNETPDKDRWPVRVIARVFPATLGDVAGA</sequence>
<organism evidence="2 3">
    <name type="scientific">Candidatus Phosphoribacter hodrii</name>
    <dbReference type="NCBI Taxonomy" id="2953743"/>
    <lineage>
        <taxon>Bacteria</taxon>
        <taxon>Bacillati</taxon>
        <taxon>Actinomycetota</taxon>
        <taxon>Actinomycetes</taxon>
        <taxon>Micrococcales</taxon>
        <taxon>Dermatophilaceae</taxon>
        <taxon>Candidatus Phosphoribacter</taxon>
    </lineage>
</organism>
<dbReference type="Pfam" id="PF12840">
    <property type="entry name" value="HTH_20"/>
    <property type="match status" value="1"/>
</dbReference>
<dbReference type="InterPro" id="IPR036388">
    <property type="entry name" value="WH-like_DNA-bd_sf"/>
</dbReference>
<dbReference type="Proteomes" id="UP000886632">
    <property type="component" value="Unassembled WGS sequence"/>
</dbReference>
<reference evidence="2" key="1">
    <citation type="submission" date="2020-10" db="EMBL/GenBank/DDBJ databases">
        <title>Connecting structure to function with the recovery of over 1000 high-quality activated sludge metagenome-assembled genomes encoding full-length rRNA genes using long-read sequencing.</title>
        <authorList>
            <person name="Singleton C.M."/>
            <person name="Petriglieri F."/>
            <person name="Kristensen J.M."/>
            <person name="Kirkegaard R.H."/>
            <person name="Michaelsen T.Y."/>
            <person name="Andersen M.H."/>
            <person name="Karst S.M."/>
            <person name="Dueholm M.S."/>
            <person name="Nielsen P.H."/>
            <person name="Albertsen M."/>
        </authorList>
    </citation>
    <scope>NUCLEOTIDE SEQUENCE</scope>
    <source>
        <strain evidence="2">Ribe_18-Q3-R11-54_MAXAC.001</strain>
    </source>
</reference>
<protein>
    <submittedName>
        <fullName evidence="2">Helix-turn-helix transcriptional regulator</fullName>
    </submittedName>
</protein>
<feature type="region of interest" description="Disordered" evidence="1">
    <location>
        <begin position="1"/>
        <end position="27"/>
    </location>
</feature>
<dbReference type="SUPFAM" id="SSF46785">
    <property type="entry name" value="Winged helix' DNA-binding domain"/>
    <property type="match status" value="1"/>
</dbReference>
<dbReference type="EMBL" id="JADKGK010000005">
    <property type="protein sequence ID" value="MBL0002918.1"/>
    <property type="molecule type" value="Genomic_DNA"/>
</dbReference>
<evidence type="ECO:0000313" key="3">
    <source>
        <dbReference type="Proteomes" id="UP000886632"/>
    </source>
</evidence>
<accession>A0A9D7TAJ0</accession>
<comment type="caution">
    <text evidence="2">The sequence shown here is derived from an EMBL/GenBank/DDBJ whole genome shotgun (WGS) entry which is preliminary data.</text>
</comment>
<evidence type="ECO:0000313" key="2">
    <source>
        <dbReference type="EMBL" id="MBL0002918.1"/>
    </source>
</evidence>
<dbReference type="Gene3D" id="1.10.10.10">
    <property type="entry name" value="Winged helix-like DNA-binding domain superfamily/Winged helix DNA-binding domain"/>
    <property type="match status" value="1"/>
</dbReference>
<dbReference type="AlphaFoldDB" id="A0A9D7TAJ0"/>
<dbReference type="InterPro" id="IPR036390">
    <property type="entry name" value="WH_DNA-bd_sf"/>
</dbReference>
<proteinExistence type="predicted"/>